<comment type="caution">
    <text evidence="2">The sequence shown here is derived from an EMBL/GenBank/DDBJ whole genome shotgun (WGS) entry which is preliminary data.</text>
</comment>
<evidence type="ECO:0000313" key="3">
    <source>
        <dbReference type="EMBL" id="KAE9124713.1"/>
    </source>
</evidence>
<dbReference type="AlphaFoldDB" id="A0A6A3FNG1"/>
<evidence type="ECO:0000313" key="6">
    <source>
        <dbReference type="EMBL" id="KAE9223237.1"/>
    </source>
</evidence>
<organism evidence="2 10">
    <name type="scientific">Phytophthora fragariae</name>
    <dbReference type="NCBI Taxonomy" id="53985"/>
    <lineage>
        <taxon>Eukaryota</taxon>
        <taxon>Sar</taxon>
        <taxon>Stramenopiles</taxon>
        <taxon>Oomycota</taxon>
        <taxon>Peronosporomycetes</taxon>
        <taxon>Peronosporales</taxon>
        <taxon>Peronosporaceae</taxon>
        <taxon>Phytophthora</taxon>
    </lineage>
</organism>
<dbReference type="Proteomes" id="UP000440732">
    <property type="component" value="Unassembled WGS sequence"/>
</dbReference>
<dbReference type="EMBL" id="QXFX01000228">
    <property type="protein sequence ID" value="KAE9124713.1"/>
    <property type="molecule type" value="Genomic_DNA"/>
</dbReference>
<dbReference type="EMBL" id="QXGE01000229">
    <property type="protein sequence ID" value="KAE9319324.1"/>
    <property type="molecule type" value="Genomic_DNA"/>
</dbReference>
<protein>
    <recommendedName>
        <fullName evidence="18">Secreted protein</fullName>
    </recommendedName>
</protein>
<dbReference type="EMBL" id="QXGF01000259">
    <property type="protein sequence ID" value="KAE8943288.1"/>
    <property type="molecule type" value="Genomic_DNA"/>
</dbReference>
<evidence type="ECO:0000313" key="12">
    <source>
        <dbReference type="Proteomes" id="UP000437068"/>
    </source>
</evidence>
<evidence type="ECO:0000313" key="17">
    <source>
        <dbReference type="Proteomes" id="UP000488956"/>
    </source>
</evidence>
<evidence type="ECO:0000313" key="2">
    <source>
        <dbReference type="EMBL" id="KAE8943288.1"/>
    </source>
</evidence>
<evidence type="ECO:0000313" key="14">
    <source>
        <dbReference type="Proteomes" id="UP000440732"/>
    </source>
</evidence>
<evidence type="ECO:0000313" key="15">
    <source>
        <dbReference type="Proteomes" id="UP000441208"/>
    </source>
</evidence>
<feature type="signal peptide" evidence="1">
    <location>
        <begin position="1"/>
        <end position="27"/>
    </location>
</feature>
<dbReference type="EMBL" id="QXGC01000213">
    <property type="protein sequence ID" value="KAE9244615.1"/>
    <property type="molecule type" value="Genomic_DNA"/>
</dbReference>
<name>A0A6A3FNG1_9STRA</name>
<evidence type="ECO:0000313" key="7">
    <source>
        <dbReference type="EMBL" id="KAE9244615.1"/>
    </source>
</evidence>
<dbReference type="EMBL" id="QXGA01000227">
    <property type="protein sequence ID" value="KAE9149669.1"/>
    <property type="molecule type" value="Genomic_DNA"/>
</dbReference>
<evidence type="ECO:0008006" key="18">
    <source>
        <dbReference type="Google" id="ProtNLM"/>
    </source>
</evidence>
<dbReference type="Proteomes" id="UP000476176">
    <property type="component" value="Unassembled WGS sequence"/>
</dbReference>
<evidence type="ECO:0000313" key="4">
    <source>
        <dbReference type="EMBL" id="KAE9124957.1"/>
    </source>
</evidence>
<dbReference type="Proteomes" id="UP000429523">
    <property type="component" value="Unassembled WGS sequence"/>
</dbReference>
<dbReference type="OrthoDB" id="10268494at2759"/>
<gene>
    <name evidence="9" type="ORF">PF001_g5949</name>
    <name evidence="8" type="ORF">PF002_g7622</name>
    <name evidence="7" type="ORF">PF004_g5609</name>
    <name evidence="6" type="ORF">PF005_g6385</name>
    <name evidence="5" type="ORF">PF006_g5872</name>
    <name evidence="4" type="ORF">PF007_g6532</name>
    <name evidence="2" type="ORF">PF009_g6978</name>
    <name evidence="3" type="ORF">PF010_g5909</name>
</gene>
<evidence type="ECO:0000313" key="11">
    <source>
        <dbReference type="Proteomes" id="UP000433483"/>
    </source>
</evidence>
<dbReference type="EMBL" id="QXGD01000285">
    <property type="protein sequence ID" value="KAE9244714.1"/>
    <property type="molecule type" value="Genomic_DNA"/>
</dbReference>
<evidence type="ECO:0000313" key="13">
    <source>
        <dbReference type="Proteomes" id="UP000440367"/>
    </source>
</evidence>
<evidence type="ECO:0000313" key="10">
    <source>
        <dbReference type="Proteomes" id="UP000429523"/>
    </source>
</evidence>
<accession>A0A6A3FNG1</accession>
<evidence type="ECO:0000313" key="16">
    <source>
        <dbReference type="Proteomes" id="UP000476176"/>
    </source>
</evidence>
<keyword evidence="11" id="KW-1185">Reference proteome</keyword>
<feature type="chain" id="PRO_5036163825" description="Secreted protein" evidence="1">
    <location>
        <begin position="28"/>
        <end position="113"/>
    </location>
</feature>
<keyword evidence="1" id="KW-0732">Signal</keyword>
<dbReference type="Proteomes" id="UP000437068">
    <property type="component" value="Unassembled WGS sequence"/>
</dbReference>
<dbReference type="Proteomes" id="UP000488956">
    <property type="component" value="Unassembled WGS sequence"/>
</dbReference>
<evidence type="ECO:0000256" key="1">
    <source>
        <dbReference type="SAM" id="SignalP"/>
    </source>
</evidence>
<dbReference type="Proteomes" id="UP000441208">
    <property type="component" value="Unassembled WGS sequence"/>
</dbReference>
<sequence length="113" mass="12490">METRPRIWSRRSTPCICLLYSFTHAGAGNVCAVPPTCRSTVPIEDGSAFEILCTILPSHHEAACIPCSSETPWRKSPRLASFLSNTVCFGKCLLVFLTVPRAKCTTRVQTFQI</sequence>
<evidence type="ECO:0000313" key="9">
    <source>
        <dbReference type="EMBL" id="KAE9319324.1"/>
    </source>
</evidence>
<evidence type="ECO:0000313" key="8">
    <source>
        <dbReference type="EMBL" id="KAE9244714.1"/>
    </source>
</evidence>
<dbReference type="EMBL" id="QXFZ01000244">
    <property type="protein sequence ID" value="KAE9124957.1"/>
    <property type="molecule type" value="Genomic_DNA"/>
</dbReference>
<dbReference type="EMBL" id="QXGB01000236">
    <property type="protein sequence ID" value="KAE9223237.1"/>
    <property type="molecule type" value="Genomic_DNA"/>
</dbReference>
<reference evidence="10 11" key="1">
    <citation type="submission" date="2018-08" db="EMBL/GenBank/DDBJ databases">
        <title>Genomic investigation of the strawberry pathogen Phytophthora fragariae indicates pathogenicity is determined by transcriptional variation in three key races.</title>
        <authorList>
            <person name="Adams T.M."/>
            <person name="Armitage A.D."/>
            <person name="Sobczyk M.K."/>
            <person name="Bates H.J."/>
            <person name="Dunwell J.M."/>
            <person name="Nellist C.F."/>
            <person name="Harrison R.J."/>
        </authorList>
    </citation>
    <scope>NUCLEOTIDE SEQUENCE [LARGE SCALE GENOMIC DNA]</scope>
    <source>
        <strain evidence="9 12">A4</strain>
        <strain evidence="8 13">BC-1</strain>
        <strain evidence="7 16">BC-23</strain>
        <strain evidence="6 11">NOV-27</strain>
        <strain evidence="5 14">NOV-5</strain>
        <strain evidence="4 15">NOV-71</strain>
        <strain evidence="2 10">NOV-9</strain>
        <strain evidence="3 17">ONT-3</strain>
    </source>
</reference>
<proteinExistence type="predicted"/>
<dbReference type="Proteomes" id="UP000440367">
    <property type="component" value="Unassembled WGS sequence"/>
</dbReference>
<evidence type="ECO:0000313" key="5">
    <source>
        <dbReference type="EMBL" id="KAE9149669.1"/>
    </source>
</evidence>
<dbReference type="Proteomes" id="UP000433483">
    <property type="component" value="Unassembled WGS sequence"/>
</dbReference>